<keyword evidence="1" id="KW-0472">Membrane</keyword>
<evidence type="ECO:0000313" key="3">
    <source>
        <dbReference type="Proteomes" id="UP000244225"/>
    </source>
</evidence>
<feature type="transmembrane region" description="Helical" evidence="1">
    <location>
        <begin position="161"/>
        <end position="181"/>
    </location>
</feature>
<sequence length="207" mass="23474">MPTLDELKQKWNAEQPAFGSADPYNAATFNHIIRTRMKKQNNSIFRYFWATFTLHIIVYALLSHVAIRYGADTDVLLLSLFGFGVTVPFTAIMLRRYKQMAVAKLNGTSGASIYTYVSEQRSRLAGFYTFKKRYDLGLIPLLSAIGVILVFNLYFPGGVLAFPTGAIVTYLLTLLSCFLVIRNENKKYFLRPLQELQAILDDYRSAG</sequence>
<keyword evidence="1" id="KW-1133">Transmembrane helix</keyword>
<dbReference type="AlphaFoldDB" id="A0A2T5YQH6"/>
<accession>A0A2T5YQH6</accession>
<name>A0A2T5YQH6_9BACT</name>
<dbReference type="EMBL" id="QBKI01000002">
    <property type="protein sequence ID" value="PTX21541.1"/>
    <property type="molecule type" value="Genomic_DNA"/>
</dbReference>
<feature type="transmembrane region" description="Helical" evidence="1">
    <location>
        <begin position="44"/>
        <end position="69"/>
    </location>
</feature>
<evidence type="ECO:0000256" key="1">
    <source>
        <dbReference type="SAM" id="Phobius"/>
    </source>
</evidence>
<organism evidence="2 3">
    <name type="scientific">Pontibacter mucosus</name>
    <dbReference type="NCBI Taxonomy" id="1649266"/>
    <lineage>
        <taxon>Bacteria</taxon>
        <taxon>Pseudomonadati</taxon>
        <taxon>Bacteroidota</taxon>
        <taxon>Cytophagia</taxon>
        <taxon>Cytophagales</taxon>
        <taxon>Hymenobacteraceae</taxon>
        <taxon>Pontibacter</taxon>
    </lineage>
</organism>
<feature type="transmembrane region" description="Helical" evidence="1">
    <location>
        <begin position="136"/>
        <end position="155"/>
    </location>
</feature>
<dbReference type="OrthoDB" id="876192at2"/>
<dbReference type="RefSeq" id="WP_146173522.1">
    <property type="nucleotide sequence ID" value="NZ_QBKI01000002.1"/>
</dbReference>
<protein>
    <submittedName>
        <fullName evidence="2">Uncharacterized protein</fullName>
    </submittedName>
</protein>
<evidence type="ECO:0000313" key="2">
    <source>
        <dbReference type="EMBL" id="PTX21541.1"/>
    </source>
</evidence>
<keyword evidence="1" id="KW-0812">Transmembrane</keyword>
<comment type="caution">
    <text evidence="2">The sequence shown here is derived from an EMBL/GenBank/DDBJ whole genome shotgun (WGS) entry which is preliminary data.</text>
</comment>
<reference evidence="2 3" key="1">
    <citation type="submission" date="2018-04" db="EMBL/GenBank/DDBJ databases">
        <title>Genomic Encyclopedia of Archaeal and Bacterial Type Strains, Phase II (KMG-II): from individual species to whole genera.</title>
        <authorList>
            <person name="Goeker M."/>
        </authorList>
    </citation>
    <scope>NUCLEOTIDE SEQUENCE [LARGE SCALE GENOMIC DNA]</scope>
    <source>
        <strain evidence="2 3">DSM 100162</strain>
    </source>
</reference>
<keyword evidence="3" id="KW-1185">Reference proteome</keyword>
<dbReference type="Proteomes" id="UP000244225">
    <property type="component" value="Unassembled WGS sequence"/>
</dbReference>
<proteinExistence type="predicted"/>
<gene>
    <name evidence="2" type="ORF">C8N40_102517</name>
</gene>
<feature type="transmembrane region" description="Helical" evidence="1">
    <location>
        <begin position="75"/>
        <end position="94"/>
    </location>
</feature>